<comment type="caution">
    <text evidence="3">The sequence shown here is derived from an EMBL/GenBank/DDBJ whole genome shotgun (WGS) entry which is preliminary data.</text>
</comment>
<feature type="transmembrane region" description="Helical" evidence="2">
    <location>
        <begin position="12"/>
        <end position="30"/>
    </location>
</feature>
<proteinExistence type="predicted"/>
<evidence type="ECO:0000313" key="3">
    <source>
        <dbReference type="EMBL" id="MPC61996.1"/>
    </source>
</evidence>
<keyword evidence="4" id="KW-1185">Reference proteome</keyword>
<keyword evidence="2" id="KW-0812">Transmembrane</keyword>
<dbReference type="AlphaFoldDB" id="A0A5B7GWD9"/>
<accession>A0A5B7GWD9</accession>
<dbReference type="EMBL" id="VSRR010019191">
    <property type="protein sequence ID" value="MPC61996.1"/>
    <property type="molecule type" value="Genomic_DNA"/>
</dbReference>
<evidence type="ECO:0000313" key="4">
    <source>
        <dbReference type="Proteomes" id="UP000324222"/>
    </source>
</evidence>
<feature type="region of interest" description="Disordered" evidence="1">
    <location>
        <begin position="64"/>
        <end position="83"/>
    </location>
</feature>
<keyword evidence="2" id="KW-1133">Transmembrane helix</keyword>
<sequence length="83" mass="9370">MYLPPYHLPPLSLSLSLSLPGTLSFITSTVSSRQRFPHRRTAAPPLLSTFDYFYVTTAKHDDEGQYSKTATQQHSSSDLLYPH</sequence>
<feature type="compositionally biased region" description="Polar residues" evidence="1">
    <location>
        <begin position="66"/>
        <end position="83"/>
    </location>
</feature>
<organism evidence="3 4">
    <name type="scientific">Portunus trituberculatus</name>
    <name type="common">Swimming crab</name>
    <name type="synonym">Neptunus trituberculatus</name>
    <dbReference type="NCBI Taxonomy" id="210409"/>
    <lineage>
        <taxon>Eukaryota</taxon>
        <taxon>Metazoa</taxon>
        <taxon>Ecdysozoa</taxon>
        <taxon>Arthropoda</taxon>
        <taxon>Crustacea</taxon>
        <taxon>Multicrustacea</taxon>
        <taxon>Malacostraca</taxon>
        <taxon>Eumalacostraca</taxon>
        <taxon>Eucarida</taxon>
        <taxon>Decapoda</taxon>
        <taxon>Pleocyemata</taxon>
        <taxon>Brachyura</taxon>
        <taxon>Eubrachyura</taxon>
        <taxon>Portunoidea</taxon>
        <taxon>Portunidae</taxon>
        <taxon>Portuninae</taxon>
        <taxon>Portunus</taxon>
    </lineage>
</organism>
<protein>
    <submittedName>
        <fullName evidence="3">Uncharacterized protein</fullName>
    </submittedName>
</protein>
<gene>
    <name evidence="3" type="ORF">E2C01_056075</name>
</gene>
<name>A0A5B7GWD9_PORTR</name>
<dbReference type="Proteomes" id="UP000324222">
    <property type="component" value="Unassembled WGS sequence"/>
</dbReference>
<evidence type="ECO:0000256" key="2">
    <source>
        <dbReference type="SAM" id="Phobius"/>
    </source>
</evidence>
<keyword evidence="2" id="KW-0472">Membrane</keyword>
<reference evidence="3 4" key="1">
    <citation type="submission" date="2019-05" db="EMBL/GenBank/DDBJ databases">
        <title>Another draft genome of Portunus trituberculatus and its Hox gene families provides insights of decapod evolution.</title>
        <authorList>
            <person name="Jeong J.-H."/>
            <person name="Song I."/>
            <person name="Kim S."/>
            <person name="Choi T."/>
            <person name="Kim D."/>
            <person name="Ryu S."/>
            <person name="Kim W."/>
        </authorList>
    </citation>
    <scope>NUCLEOTIDE SEQUENCE [LARGE SCALE GENOMIC DNA]</scope>
    <source>
        <tissue evidence="3">Muscle</tissue>
    </source>
</reference>
<evidence type="ECO:0000256" key="1">
    <source>
        <dbReference type="SAM" id="MobiDB-lite"/>
    </source>
</evidence>